<feature type="compositionally biased region" description="Basic residues" evidence="8">
    <location>
        <begin position="654"/>
        <end position="675"/>
    </location>
</feature>
<dbReference type="SUPFAM" id="SSF52540">
    <property type="entry name" value="P-loop containing nucleoside triphosphate hydrolases"/>
    <property type="match status" value="1"/>
</dbReference>
<evidence type="ECO:0000313" key="11">
    <source>
        <dbReference type="Proteomes" id="UP000521872"/>
    </source>
</evidence>
<gene>
    <name evidence="10" type="ORF">D9613_000085</name>
</gene>
<protein>
    <recommendedName>
        <fullName evidence="7">Nucleolar GTP-binding protein 1</fullName>
    </recommendedName>
</protein>
<dbReference type="InterPro" id="IPR006073">
    <property type="entry name" value="GTP-bd"/>
</dbReference>
<dbReference type="Pfam" id="PF17835">
    <property type="entry name" value="NOG1_N"/>
    <property type="match status" value="1"/>
</dbReference>
<evidence type="ECO:0000256" key="8">
    <source>
        <dbReference type="SAM" id="MobiDB-lite"/>
    </source>
</evidence>
<name>A0A8H4QZK1_9AGAR</name>
<feature type="domain" description="OBG-type G" evidence="9">
    <location>
        <begin position="169"/>
        <end position="341"/>
    </location>
</feature>
<organism evidence="10 11">
    <name type="scientific">Agrocybe pediades</name>
    <dbReference type="NCBI Taxonomy" id="84607"/>
    <lineage>
        <taxon>Eukaryota</taxon>
        <taxon>Fungi</taxon>
        <taxon>Dikarya</taxon>
        <taxon>Basidiomycota</taxon>
        <taxon>Agaricomycotina</taxon>
        <taxon>Agaricomycetes</taxon>
        <taxon>Agaricomycetidae</taxon>
        <taxon>Agaricales</taxon>
        <taxon>Agaricineae</taxon>
        <taxon>Strophariaceae</taxon>
        <taxon>Agrocybe</taxon>
    </lineage>
</organism>
<evidence type="ECO:0000256" key="6">
    <source>
        <dbReference type="ARBA" id="ARBA00023242"/>
    </source>
</evidence>
<sequence length="675" mass="76930">MSTSGLKAIAPVPTATDFLDIVLSKTQRKTPTVIHKNFKISRIRNFYMRKVKFAQDCFEEKLAAILTEFPMLDDLHPFLSSLMNVLYDKNHYKLALGQLRTARHLIDQVAKDYVRLLKFGDSLYRCKQLKKAALGRMATIMRRQKDPLAYLEQVRQHISRLPNIDPNTRTLLVCGYPNVGKSSFINKVTRADVDVQPYAFTTKSLFVGHLDYKYLRWQVIDTPGILDHPLEEMNTIEMQSITALAHLKSCVLYFMDLSEQCGYSVEAQCKLFHSIKPLFAGKPTLLVINKIDVMRLEECHPDTRALVQEIIDLEGVQVVQASCHSEEGVMDVKNTACDALLAHRVDNKMKGNKINSVINRIHVSQPKPRDDVVRAPFIPDAVKTKKKYDKTDPERRKLQRDIELEEGGPGVYNINLKQDYLLANDEWKFDTIPEIMDGKNIADFIDPDIAEKLEALEREEEKLQAEGFYDSDSDIFNSDDEREAQEAQIALSHKIKSQSIKKSKKNQARLPRTAGLRTLSELTSELTKAGLDPSRIEERATMLAKLQGAKRKRDQDEDDEDEEMEDASDLEDGAEDEEAGEESWMDVDGEEEGPSSKRAKTNSGAVVNRKIPRTNRQMAGMANEEQYDRANKLRNLGQRPRNMLAKAGEADRHIRTKMPKHLFAGKRKAGKTQRR</sequence>
<dbReference type="GO" id="GO:0005525">
    <property type="term" value="F:GTP binding"/>
    <property type="evidence" value="ECO:0007669"/>
    <property type="project" value="UniProtKB-KW"/>
</dbReference>
<evidence type="ECO:0000256" key="1">
    <source>
        <dbReference type="ARBA" id="ARBA00002889"/>
    </source>
</evidence>
<evidence type="ECO:0000256" key="4">
    <source>
        <dbReference type="ARBA" id="ARBA00022741"/>
    </source>
</evidence>
<feature type="region of interest" description="Disordered" evidence="8">
    <location>
        <begin position="530"/>
        <end position="624"/>
    </location>
</feature>
<dbReference type="Pfam" id="PF06858">
    <property type="entry name" value="NOG1"/>
    <property type="match status" value="1"/>
</dbReference>
<comment type="caution">
    <text evidence="10">The sequence shown here is derived from an EMBL/GenBank/DDBJ whole genome shotgun (WGS) entry which is preliminary data.</text>
</comment>
<comment type="similarity">
    <text evidence="7">Belongs to the TRAFAC class OBG-HflX-like GTPase superfamily. OBG GTPase family. NOG subfamily.</text>
</comment>
<dbReference type="Gene3D" id="1.20.120.1190">
    <property type="match status" value="1"/>
</dbReference>
<dbReference type="Pfam" id="PF08155">
    <property type="entry name" value="NOGCT"/>
    <property type="match status" value="1"/>
</dbReference>
<reference evidence="10 11" key="1">
    <citation type="submission" date="2019-12" db="EMBL/GenBank/DDBJ databases">
        <authorList>
            <person name="Floudas D."/>
            <person name="Bentzer J."/>
            <person name="Ahren D."/>
            <person name="Johansson T."/>
            <person name="Persson P."/>
            <person name="Tunlid A."/>
        </authorList>
    </citation>
    <scope>NUCLEOTIDE SEQUENCE [LARGE SCALE GENOMIC DNA]</scope>
    <source>
        <strain evidence="10 11">CBS 102.39</strain>
    </source>
</reference>
<dbReference type="GO" id="GO:1902626">
    <property type="term" value="P:assembly of large subunit precursor of preribosome"/>
    <property type="evidence" value="ECO:0007669"/>
    <property type="project" value="UniProtKB-ARBA"/>
</dbReference>
<comment type="subcellular location">
    <subcellularLocation>
        <location evidence="2 7">Nucleus</location>
        <location evidence="2 7">Nucleolus</location>
    </subcellularLocation>
</comment>
<feature type="region of interest" description="Disordered" evidence="8">
    <location>
        <begin position="645"/>
        <end position="675"/>
    </location>
</feature>
<evidence type="ECO:0000256" key="3">
    <source>
        <dbReference type="ARBA" id="ARBA00022517"/>
    </source>
</evidence>
<keyword evidence="5" id="KW-0342">GTP-binding</keyword>
<dbReference type="PIRSF" id="PIRSF038919">
    <property type="entry name" value="NOG1"/>
    <property type="match status" value="1"/>
</dbReference>
<evidence type="ECO:0000256" key="7">
    <source>
        <dbReference type="PIRNR" id="PIRNR038919"/>
    </source>
</evidence>
<dbReference type="CDD" id="cd01897">
    <property type="entry name" value="NOG"/>
    <property type="match status" value="1"/>
</dbReference>
<dbReference type="InterPro" id="IPR031167">
    <property type="entry name" value="G_OBG"/>
</dbReference>
<dbReference type="InterPro" id="IPR010674">
    <property type="entry name" value="NOG1_Rossman_fold_dom"/>
</dbReference>
<dbReference type="AlphaFoldDB" id="A0A8H4QZK1"/>
<feature type="compositionally biased region" description="Acidic residues" evidence="8">
    <location>
        <begin position="556"/>
        <end position="593"/>
    </location>
</feature>
<dbReference type="EMBL" id="JAACJL010000015">
    <property type="protein sequence ID" value="KAF4620554.1"/>
    <property type="molecule type" value="Genomic_DNA"/>
</dbReference>
<dbReference type="Gene3D" id="3.40.50.300">
    <property type="entry name" value="P-loop containing nucleotide triphosphate hydrolases"/>
    <property type="match status" value="1"/>
</dbReference>
<dbReference type="InterPro" id="IPR027417">
    <property type="entry name" value="P-loop_NTPase"/>
</dbReference>
<evidence type="ECO:0000256" key="2">
    <source>
        <dbReference type="ARBA" id="ARBA00004604"/>
    </source>
</evidence>
<evidence type="ECO:0000259" key="9">
    <source>
        <dbReference type="PROSITE" id="PS51710"/>
    </source>
</evidence>
<dbReference type="FunFam" id="3.40.50.300:FF:000496">
    <property type="entry name" value="Nucleolar GTP-binding protein 1"/>
    <property type="match status" value="1"/>
</dbReference>
<keyword evidence="4" id="KW-0547">Nucleotide-binding</keyword>
<keyword evidence="6 7" id="KW-0539">Nucleus</keyword>
<dbReference type="InterPro" id="IPR024926">
    <property type="entry name" value="NOG1"/>
</dbReference>
<evidence type="ECO:0000256" key="5">
    <source>
        <dbReference type="ARBA" id="ARBA00023134"/>
    </source>
</evidence>
<dbReference type="Proteomes" id="UP000521872">
    <property type="component" value="Unassembled WGS sequence"/>
</dbReference>
<dbReference type="InterPro" id="IPR041623">
    <property type="entry name" value="NOG1_N"/>
</dbReference>
<proteinExistence type="inferred from homology"/>
<evidence type="ECO:0000313" key="10">
    <source>
        <dbReference type="EMBL" id="KAF4620554.1"/>
    </source>
</evidence>
<dbReference type="InterPro" id="IPR012973">
    <property type="entry name" value="NOG_C"/>
</dbReference>
<dbReference type="FunFam" id="1.20.120.1190:FF:000001">
    <property type="entry name" value="Nucleolar GTP-binding protein 1"/>
    <property type="match status" value="1"/>
</dbReference>
<dbReference type="PROSITE" id="PS51710">
    <property type="entry name" value="G_OBG"/>
    <property type="match status" value="1"/>
</dbReference>
<keyword evidence="3 7" id="KW-0690">Ribosome biogenesis</keyword>
<accession>A0A8H4QZK1</accession>
<dbReference type="PANTHER" id="PTHR45759">
    <property type="entry name" value="NUCLEOLAR GTP-BINDING PROTEIN 1"/>
    <property type="match status" value="1"/>
</dbReference>
<comment type="function">
    <text evidence="1 7">Involved in the biogenesis of the 60S ribosomal subunit.</text>
</comment>
<keyword evidence="11" id="KW-1185">Reference proteome</keyword>
<dbReference type="PRINTS" id="PR00326">
    <property type="entry name" value="GTP1OBG"/>
</dbReference>
<dbReference type="GO" id="GO:0005730">
    <property type="term" value="C:nucleolus"/>
    <property type="evidence" value="ECO:0007669"/>
    <property type="project" value="UniProtKB-SubCell"/>
</dbReference>